<dbReference type="InterPro" id="IPR018108">
    <property type="entry name" value="MCP_transmembrane"/>
</dbReference>
<reference evidence="11" key="1">
    <citation type="submission" date="2023-06" db="EMBL/GenBank/DDBJ databases">
        <title>Survivors Of The Sea: Transcriptome response of Skeletonema marinoi to long-term dormancy.</title>
        <authorList>
            <person name="Pinder M.I.M."/>
            <person name="Kourtchenko O."/>
            <person name="Robertson E.K."/>
            <person name="Larsson T."/>
            <person name="Maumus F."/>
            <person name="Osuna-Cruz C.M."/>
            <person name="Vancaester E."/>
            <person name="Stenow R."/>
            <person name="Vandepoele K."/>
            <person name="Ploug H."/>
            <person name="Bruchert V."/>
            <person name="Godhe A."/>
            <person name="Topel M."/>
        </authorList>
    </citation>
    <scope>NUCLEOTIDE SEQUENCE</scope>
    <source>
        <strain evidence="11">R05AC</strain>
    </source>
</reference>
<feature type="repeat" description="Solcar" evidence="9">
    <location>
        <begin position="104"/>
        <end position="228"/>
    </location>
</feature>
<comment type="similarity">
    <text evidence="2 10">Belongs to the mitochondrial carrier (TC 2.A.29) family.</text>
</comment>
<accession>A0AAD8XZV2</accession>
<sequence length="370" mass="39901">MTFHLGEEVIGGFAAGVVGTLLGFPLDLVKTRMQTQASSSSSSSSSSVKQRGPMSLLSHILRTEGLASMYKGVGPPLVSLSIVNTLSFTSYSYFRQNLFHGQDGWDYNNALAGMLGAPVFGLVTTPENFLKTQMQLDNVQVEREKAKQKQLQQSILKQNLSAVESNIQKQSLQQPKPEGRFTSSFQCARALVSSHGATILYTGHVINTIREAAFVGAYFFCYEGYKCEFAKLLLEGDRLLASMSGSYSSNSDSSWATSLAVPIAGGFSGATSWFLTFPMDCVRAGVQGQLIPTTLSTPIQKQGALETFTQLLKNKGLTGLYAGVAPSIARAFLVSGSRFSAYEGALYLCRMSGFTTGRGQYKDGAANYDN</sequence>
<keyword evidence="6" id="KW-1133">Transmembrane helix</keyword>
<dbReference type="PANTHER" id="PTHR45624:SF10">
    <property type="entry name" value="SLC (SOLUTE CARRIER) HOMOLOG"/>
    <property type="match status" value="1"/>
</dbReference>
<feature type="repeat" description="Solcar" evidence="9">
    <location>
        <begin position="3"/>
        <end position="97"/>
    </location>
</feature>
<dbReference type="PROSITE" id="PS50920">
    <property type="entry name" value="SOLCAR"/>
    <property type="match status" value="3"/>
</dbReference>
<gene>
    <name evidence="11" type="ORF">QTG54_012416</name>
</gene>
<dbReference type="AlphaFoldDB" id="A0AAD8XZV2"/>
<evidence type="ECO:0000256" key="10">
    <source>
        <dbReference type="RuleBase" id="RU000488"/>
    </source>
</evidence>
<proteinExistence type="inferred from homology"/>
<evidence type="ECO:0000313" key="12">
    <source>
        <dbReference type="Proteomes" id="UP001224775"/>
    </source>
</evidence>
<dbReference type="GO" id="GO:0031966">
    <property type="term" value="C:mitochondrial membrane"/>
    <property type="evidence" value="ECO:0007669"/>
    <property type="project" value="UniProtKB-SubCell"/>
</dbReference>
<dbReference type="Proteomes" id="UP001224775">
    <property type="component" value="Unassembled WGS sequence"/>
</dbReference>
<keyword evidence="3 10" id="KW-0813">Transport</keyword>
<keyword evidence="5" id="KW-0677">Repeat</keyword>
<evidence type="ECO:0000256" key="2">
    <source>
        <dbReference type="ARBA" id="ARBA00006375"/>
    </source>
</evidence>
<keyword evidence="7" id="KW-0496">Mitochondrion</keyword>
<dbReference type="InterPro" id="IPR023395">
    <property type="entry name" value="MCP_dom_sf"/>
</dbReference>
<evidence type="ECO:0000256" key="3">
    <source>
        <dbReference type="ARBA" id="ARBA00022448"/>
    </source>
</evidence>
<protein>
    <submittedName>
        <fullName evidence="11">Mitochondrial carrier protein</fullName>
    </submittedName>
</protein>
<evidence type="ECO:0000256" key="7">
    <source>
        <dbReference type="ARBA" id="ARBA00023128"/>
    </source>
</evidence>
<name>A0AAD8XZV2_9STRA</name>
<dbReference type="SUPFAM" id="SSF103506">
    <property type="entry name" value="Mitochondrial carrier"/>
    <property type="match status" value="1"/>
</dbReference>
<dbReference type="PANTHER" id="PTHR45624">
    <property type="entry name" value="MITOCHONDRIAL BASIC AMINO ACIDS TRANSPORTER-RELATED"/>
    <property type="match status" value="1"/>
</dbReference>
<evidence type="ECO:0000256" key="8">
    <source>
        <dbReference type="ARBA" id="ARBA00023136"/>
    </source>
</evidence>
<evidence type="ECO:0000256" key="1">
    <source>
        <dbReference type="ARBA" id="ARBA00004225"/>
    </source>
</evidence>
<comment type="caution">
    <text evidence="11">The sequence shown here is derived from an EMBL/GenBank/DDBJ whole genome shotgun (WGS) entry which is preliminary data.</text>
</comment>
<dbReference type="Pfam" id="PF00153">
    <property type="entry name" value="Mito_carr"/>
    <property type="match status" value="3"/>
</dbReference>
<dbReference type="GO" id="GO:0022857">
    <property type="term" value="F:transmembrane transporter activity"/>
    <property type="evidence" value="ECO:0007669"/>
    <property type="project" value="TreeGrafter"/>
</dbReference>
<evidence type="ECO:0000256" key="5">
    <source>
        <dbReference type="ARBA" id="ARBA00022737"/>
    </source>
</evidence>
<comment type="subcellular location">
    <subcellularLocation>
        <location evidence="1">Mitochondrion membrane</location>
        <topology evidence="1">Multi-pass membrane protein</topology>
    </subcellularLocation>
</comment>
<evidence type="ECO:0000256" key="9">
    <source>
        <dbReference type="PROSITE-ProRule" id="PRU00282"/>
    </source>
</evidence>
<keyword evidence="8 9" id="KW-0472">Membrane</keyword>
<dbReference type="InterPro" id="IPR050567">
    <property type="entry name" value="Mitochondrial_Carrier"/>
</dbReference>
<feature type="repeat" description="Solcar" evidence="9">
    <location>
        <begin position="256"/>
        <end position="348"/>
    </location>
</feature>
<dbReference type="Gene3D" id="1.50.40.10">
    <property type="entry name" value="Mitochondrial carrier domain"/>
    <property type="match status" value="2"/>
</dbReference>
<evidence type="ECO:0000256" key="4">
    <source>
        <dbReference type="ARBA" id="ARBA00022692"/>
    </source>
</evidence>
<dbReference type="EMBL" id="JATAAI010000027">
    <property type="protein sequence ID" value="KAK1736971.1"/>
    <property type="molecule type" value="Genomic_DNA"/>
</dbReference>
<evidence type="ECO:0000313" key="11">
    <source>
        <dbReference type="EMBL" id="KAK1736971.1"/>
    </source>
</evidence>
<evidence type="ECO:0000256" key="6">
    <source>
        <dbReference type="ARBA" id="ARBA00022989"/>
    </source>
</evidence>
<organism evidence="11 12">
    <name type="scientific">Skeletonema marinoi</name>
    <dbReference type="NCBI Taxonomy" id="267567"/>
    <lineage>
        <taxon>Eukaryota</taxon>
        <taxon>Sar</taxon>
        <taxon>Stramenopiles</taxon>
        <taxon>Ochrophyta</taxon>
        <taxon>Bacillariophyta</taxon>
        <taxon>Coscinodiscophyceae</taxon>
        <taxon>Thalassiosirophycidae</taxon>
        <taxon>Thalassiosirales</taxon>
        <taxon>Skeletonemataceae</taxon>
        <taxon>Skeletonema</taxon>
        <taxon>Skeletonema marinoi-dohrnii complex</taxon>
    </lineage>
</organism>
<keyword evidence="4 9" id="KW-0812">Transmembrane</keyword>
<keyword evidence="12" id="KW-1185">Reference proteome</keyword>